<accession>A0A1I1BUE1</accession>
<protein>
    <submittedName>
        <fullName evidence="2">Uncharacterized protein</fullName>
    </submittedName>
</protein>
<gene>
    <name evidence="2" type="ORF">SAMN05216266_11742</name>
</gene>
<dbReference type="Proteomes" id="UP000243799">
    <property type="component" value="Unassembled WGS sequence"/>
</dbReference>
<feature type="transmembrane region" description="Helical" evidence="1">
    <location>
        <begin position="72"/>
        <end position="93"/>
    </location>
</feature>
<dbReference type="STRING" id="490629.SAMN05216266_11742"/>
<organism evidence="2 3">
    <name type="scientific">Amycolatopsis marina</name>
    <dbReference type="NCBI Taxonomy" id="490629"/>
    <lineage>
        <taxon>Bacteria</taxon>
        <taxon>Bacillati</taxon>
        <taxon>Actinomycetota</taxon>
        <taxon>Actinomycetes</taxon>
        <taxon>Pseudonocardiales</taxon>
        <taxon>Pseudonocardiaceae</taxon>
        <taxon>Amycolatopsis</taxon>
    </lineage>
</organism>
<keyword evidence="1" id="KW-1133">Transmembrane helix</keyword>
<keyword evidence="1" id="KW-0472">Membrane</keyword>
<evidence type="ECO:0000256" key="1">
    <source>
        <dbReference type="SAM" id="Phobius"/>
    </source>
</evidence>
<dbReference type="EMBL" id="FOKG01000017">
    <property type="protein sequence ID" value="SFB53442.1"/>
    <property type="molecule type" value="Genomic_DNA"/>
</dbReference>
<proteinExistence type="predicted"/>
<name>A0A1I1BUE1_9PSEU</name>
<dbReference type="AlphaFoldDB" id="A0A1I1BUE1"/>
<keyword evidence="3" id="KW-1185">Reference proteome</keyword>
<sequence length="96" mass="9791">MTSTKRRSLTCPWICHAHSATKSAIVVTLSHEESSIPANTQAAPGAFAVRGDAGSRAAEGVLLLITVLDSTFAMVTVALTCAAGSPSVAILLLRAA</sequence>
<evidence type="ECO:0000313" key="3">
    <source>
        <dbReference type="Proteomes" id="UP000243799"/>
    </source>
</evidence>
<keyword evidence="1" id="KW-0812">Transmembrane</keyword>
<reference evidence="3" key="1">
    <citation type="submission" date="2016-10" db="EMBL/GenBank/DDBJ databases">
        <authorList>
            <person name="Varghese N."/>
            <person name="Submissions S."/>
        </authorList>
    </citation>
    <scope>NUCLEOTIDE SEQUENCE [LARGE SCALE GENOMIC DNA]</scope>
    <source>
        <strain evidence="3">CGMCC 4.3568</strain>
    </source>
</reference>
<evidence type="ECO:0000313" key="2">
    <source>
        <dbReference type="EMBL" id="SFB53442.1"/>
    </source>
</evidence>